<comment type="caution">
    <text evidence="3">The sequence shown here is derived from an EMBL/GenBank/DDBJ whole genome shotgun (WGS) entry which is preliminary data.</text>
</comment>
<dbReference type="SUPFAM" id="SSF53756">
    <property type="entry name" value="UDP-Glycosyltransferase/glycogen phosphorylase"/>
    <property type="match status" value="1"/>
</dbReference>
<dbReference type="Proteomes" id="UP000052023">
    <property type="component" value="Unassembled WGS sequence"/>
</dbReference>
<dbReference type="InterPro" id="IPR050194">
    <property type="entry name" value="Glycosyltransferase_grp1"/>
</dbReference>
<dbReference type="InterPro" id="IPR001296">
    <property type="entry name" value="Glyco_trans_1"/>
</dbReference>
<evidence type="ECO:0008006" key="5">
    <source>
        <dbReference type="Google" id="ProtNLM"/>
    </source>
</evidence>
<evidence type="ECO:0000313" key="4">
    <source>
        <dbReference type="Proteomes" id="UP000052023"/>
    </source>
</evidence>
<dbReference type="CDD" id="cd03801">
    <property type="entry name" value="GT4_PimA-like"/>
    <property type="match status" value="1"/>
</dbReference>
<dbReference type="RefSeq" id="WP_057847126.1">
    <property type="nucleotide sequence ID" value="NZ_LLYA01000194.1"/>
</dbReference>
<dbReference type="Pfam" id="PF00534">
    <property type="entry name" value="Glycos_transf_1"/>
    <property type="match status" value="1"/>
</dbReference>
<dbReference type="Gene3D" id="3.40.50.2000">
    <property type="entry name" value="Glycogen Phosphorylase B"/>
    <property type="match status" value="2"/>
</dbReference>
<dbReference type="AlphaFoldDB" id="A0A0R3MDX9"/>
<feature type="domain" description="Glycosyltransferase subfamily 4-like N-terminal" evidence="2">
    <location>
        <begin position="58"/>
        <end position="194"/>
    </location>
</feature>
<reference evidence="3 4" key="1">
    <citation type="submission" date="2014-03" db="EMBL/GenBank/DDBJ databases">
        <title>Bradyrhizobium valentinum sp. nov., isolated from effective nodules of Lupinus mariae-josephae, a lupine endemic of basic-lime soils in Eastern Spain.</title>
        <authorList>
            <person name="Duran D."/>
            <person name="Rey L."/>
            <person name="Navarro A."/>
            <person name="Busquets A."/>
            <person name="Imperial J."/>
            <person name="Ruiz-Argueso T."/>
        </authorList>
    </citation>
    <scope>NUCLEOTIDE SEQUENCE [LARGE SCALE GENOMIC DNA]</scope>
    <source>
        <strain evidence="3 4">Ro19</strain>
    </source>
</reference>
<dbReference type="GO" id="GO:0016758">
    <property type="term" value="F:hexosyltransferase activity"/>
    <property type="evidence" value="ECO:0007669"/>
    <property type="project" value="TreeGrafter"/>
</dbReference>
<keyword evidence="4" id="KW-1185">Reference proteome</keyword>
<evidence type="ECO:0000313" key="3">
    <source>
        <dbReference type="EMBL" id="KRR18498.1"/>
    </source>
</evidence>
<accession>A0A0R3MDX9</accession>
<dbReference type="EMBL" id="LLYA01000194">
    <property type="protein sequence ID" value="KRR18498.1"/>
    <property type="molecule type" value="Genomic_DNA"/>
</dbReference>
<dbReference type="OrthoDB" id="9783380at2"/>
<sequence>MPKLLVLIPDRISDILVKGEYQPRYYNPGEVFDEVHVLSTTPDNPDLAAFQRTVGSAKLHLHFHPEDPTLISSWPGIFQRRALNRWARGGVELAKRIGADLIRCHGADWNTFLASRIRFALGTPYVVSLHINPDVNAVRRILKPGLSRGEARHNAFFEYLEHEGLAHADLVMPVYKPIMPYLTRHGIERARVCYNVLNGDHLRRKTNYQLGAVPRIICVGRLLDEKDPSPIIRAVASIPKLELLVVGDGPKRGALAALAIELGVADRVKFSPAIANDDLCKMLPEFDLFVVHTEYWELNKSVLEALLTGLPVVINRRRGEAVPELENADFVRTVDNSAASYHDALTELLNDHAKREALGRAAYAHAQEHWAPATTEAVYAEVYRGFLNSRINSAA</sequence>
<gene>
    <name evidence="3" type="ORF">CQ13_34830</name>
</gene>
<evidence type="ECO:0000259" key="1">
    <source>
        <dbReference type="Pfam" id="PF00534"/>
    </source>
</evidence>
<proteinExistence type="predicted"/>
<organism evidence="3 4">
    <name type="scientific">Bradyrhizobium retamae</name>
    <dbReference type="NCBI Taxonomy" id="1300035"/>
    <lineage>
        <taxon>Bacteria</taxon>
        <taxon>Pseudomonadati</taxon>
        <taxon>Pseudomonadota</taxon>
        <taxon>Alphaproteobacteria</taxon>
        <taxon>Hyphomicrobiales</taxon>
        <taxon>Nitrobacteraceae</taxon>
        <taxon>Bradyrhizobium</taxon>
    </lineage>
</organism>
<dbReference type="PANTHER" id="PTHR45947">
    <property type="entry name" value="SULFOQUINOVOSYL TRANSFERASE SQD2"/>
    <property type="match status" value="1"/>
</dbReference>
<dbReference type="Pfam" id="PF13579">
    <property type="entry name" value="Glyco_trans_4_4"/>
    <property type="match status" value="1"/>
</dbReference>
<protein>
    <recommendedName>
        <fullName evidence="5">Glycosyl transferase family 1 domain-containing protein</fullName>
    </recommendedName>
</protein>
<dbReference type="InterPro" id="IPR028098">
    <property type="entry name" value="Glyco_trans_4-like_N"/>
</dbReference>
<feature type="domain" description="Glycosyl transferase family 1" evidence="1">
    <location>
        <begin position="214"/>
        <end position="364"/>
    </location>
</feature>
<evidence type="ECO:0000259" key="2">
    <source>
        <dbReference type="Pfam" id="PF13579"/>
    </source>
</evidence>
<name>A0A0R3MDX9_9BRAD</name>
<dbReference type="PANTHER" id="PTHR45947:SF3">
    <property type="entry name" value="SULFOQUINOVOSYL TRANSFERASE SQD2"/>
    <property type="match status" value="1"/>
</dbReference>